<dbReference type="GO" id="GO:0000160">
    <property type="term" value="P:phosphorelay signal transduction system"/>
    <property type="evidence" value="ECO:0007669"/>
    <property type="project" value="InterPro"/>
</dbReference>
<keyword evidence="1" id="KW-0597">Phosphoprotein</keyword>
<evidence type="ECO:0000313" key="2">
    <source>
        <dbReference type="EMBL" id="BCV45263.1"/>
    </source>
</evidence>
<dbReference type="InterPro" id="IPR011006">
    <property type="entry name" value="CheY-like_superfamily"/>
</dbReference>
<name>A0A5N5TSC6_9GAMM</name>
<accession>A0A5N5TSC6</accession>
<proteinExistence type="predicted"/>
<evidence type="ECO:0000256" key="1">
    <source>
        <dbReference type="ARBA" id="ARBA00022553"/>
    </source>
</evidence>
<dbReference type="AlphaFoldDB" id="A0A5N5TSC6"/>
<gene>
    <name evidence="2" type="ORF">TUM17379_22810</name>
</gene>
<organism evidence="2 3">
    <name type="scientific">Shewanella algae</name>
    <dbReference type="NCBI Taxonomy" id="38313"/>
    <lineage>
        <taxon>Bacteria</taxon>
        <taxon>Pseudomonadati</taxon>
        <taxon>Pseudomonadota</taxon>
        <taxon>Gammaproteobacteria</taxon>
        <taxon>Alteromonadales</taxon>
        <taxon>Shewanellaceae</taxon>
        <taxon>Shewanella</taxon>
    </lineage>
</organism>
<dbReference type="PANTHER" id="PTHR44591">
    <property type="entry name" value="STRESS RESPONSE REGULATOR PROTEIN 1"/>
    <property type="match status" value="1"/>
</dbReference>
<dbReference type="InterPro" id="IPR001789">
    <property type="entry name" value="Sig_transdc_resp-reg_receiver"/>
</dbReference>
<protein>
    <submittedName>
        <fullName evidence="2">Uncharacterized protein</fullName>
    </submittedName>
</protein>
<dbReference type="EMBL" id="AP024613">
    <property type="protein sequence ID" value="BCV45263.1"/>
    <property type="molecule type" value="Genomic_DNA"/>
</dbReference>
<dbReference type="SUPFAM" id="SSF52172">
    <property type="entry name" value="CheY-like"/>
    <property type="match status" value="1"/>
</dbReference>
<dbReference type="PANTHER" id="PTHR44591:SF3">
    <property type="entry name" value="RESPONSE REGULATORY DOMAIN-CONTAINING PROTEIN"/>
    <property type="match status" value="1"/>
</dbReference>
<dbReference type="Pfam" id="PF00072">
    <property type="entry name" value="Response_reg"/>
    <property type="match status" value="1"/>
</dbReference>
<sequence>MRDSVTSLILFFDDQDLVEPVEAIVNVYFERVLRVDIRVENKELASLSKEKHTRMLLVYCFQDVAHAESLKRFLQGNEHFNALRTVPQASMLLCEKSCRAQAFELCRREAFDSYDTIRPIYDNNKIILTLYKLLEIIALKSELKRFDQQDLDMQYELQNTADCLEGLNESVKVASKQQSSLITSIMQDVDGILSSISESAFMQAFRRVFHSLPDEEINKFIEELKRYSINPQLNRLKEKSESLFNELSNQMLQQKAALEKKDSGKKATIVVADDQDVVLKIIVTILEQHGYRAERATNGVEVLLKAKILKPDLILLDIDMPILDGIETLKVCKKTPMLQEIPLIMLTSYADVDHFQNSLLLGAEDYIIKPTNADTLLKKIRSVLN</sequence>
<dbReference type="PROSITE" id="PS50110">
    <property type="entry name" value="RESPONSE_REGULATORY"/>
    <property type="match status" value="1"/>
</dbReference>
<dbReference type="GeneID" id="93809375"/>
<dbReference type="Proteomes" id="UP000825078">
    <property type="component" value="Chromosome"/>
</dbReference>
<dbReference type="Gene3D" id="3.40.50.2300">
    <property type="match status" value="1"/>
</dbReference>
<dbReference type="InterPro" id="IPR050595">
    <property type="entry name" value="Bact_response_regulator"/>
</dbReference>
<dbReference type="SMART" id="SM00448">
    <property type="entry name" value="REC"/>
    <property type="match status" value="1"/>
</dbReference>
<evidence type="ECO:0000313" key="3">
    <source>
        <dbReference type="Proteomes" id="UP000825078"/>
    </source>
</evidence>
<reference evidence="2" key="1">
    <citation type="submission" date="2021-05" db="EMBL/GenBank/DDBJ databases">
        <title>Molecular characterization for Shewanella algae harboring chromosomal blaOXA-55-like strains isolated from clinical and environment sample.</title>
        <authorList>
            <person name="Ohama Y."/>
            <person name="Aoki K."/>
            <person name="Harada S."/>
            <person name="Moriya K."/>
            <person name="Ishii Y."/>
            <person name="Tateda K."/>
        </authorList>
    </citation>
    <scope>NUCLEOTIDE SEQUENCE</scope>
    <source>
        <strain evidence="2">TUM17379</strain>
    </source>
</reference>
<dbReference type="RefSeq" id="WP_051472708.1">
    <property type="nucleotide sequence ID" value="NZ_AP024612.1"/>
</dbReference>